<evidence type="ECO:0000313" key="2">
    <source>
        <dbReference type="EMBL" id="NOU75563.1"/>
    </source>
</evidence>
<organism evidence="2 3">
    <name type="scientific">Paenibacillus phytorum</name>
    <dbReference type="NCBI Taxonomy" id="2654977"/>
    <lineage>
        <taxon>Bacteria</taxon>
        <taxon>Bacillati</taxon>
        <taxon>Bacillota</taxon>
        <taxon>Bacilli</taxon>
        <taxon>Bacillales</taxon>
        <taxon>Paenibacillaceae</taxon>
        <taxon>Paenibacillus</taxon>
    </lineage>
</organism>
<sequence>MKAIVYTTYGTTDVLKLKEVEKPIPKDNEVLIKVYAASVNSWDWDLLRGTPFLVRLDGGILKPKYNILGADIAGRVEAVGKDVKQFLPGDEVFGDISGCSWGGFAEYVCARENALTLKSASMTFEEAAAIPQAAVLALQGLRDKGQIQKGQKVLINGAGGGVGTFAVQIAKSFGAEVIGVDSTKKLDMLKSIGADQVIDYTQEDFTQNGQRYDLILDVAGYRSIFDYKRALSANGTYVMVGGSMSRIFQVMFLGPWISKRGSKEIGILMHKPNQNDQNFMKELFEAGKVVPVIDRRYPLSETAEALRYLGEGHPKGKVVISMDK</sequence>
<dbReference type="Pfam" id="PF13602">
    <property type="entry name" value="ADH_zinc_N_2"/>
    <property type="match status" value="1"/>
</dbReference>
<dbReference type="SUPFAM" id="SSF51735">
    <property type="entry name" value="NAD(P)-binding Rossmann-fold domains"/>
    <property type="match status" value="1"/>
</dbReference>
<evidence type="ECO:0000259" key="1">
    <source>
        <dbReference type="SMART" id="SM00829"/>
    </source>
</evidence>
<dbReference type="InterPro" id="IPR013154">
    <property type="entry name" value="ADH-like_N"/>
</dbReference>
<dbReference type="SUPFAM" id="SSF50129">
    <property type="entry name" value="GroES-like"/>
    <property type="match status" value="1"/>
</dbReference>
<dbReference type="PANTHER" id="PTHR44013">
    <property type="entry name" value="ZINC-TYPE ALCOHOL DEHYDROGENASE-LIKE PROTEIN C16A3.02C"/>
    <property type="match status" value="1"/>
</dbReference>
<dbReference type="Pfam" id="PF08240">
    <property type="entry name" value="ADH_N"/>
    <property type="match status" value="1"/>
</dbReference>
<dbReference type="PROSITE" id="PS01162">
    <property type="entry name" value="QOR_ZETA_CRYSTAL"/>
    <property type="match status" value="1"/>
</dbReference>
<protein>
    <submittedName>
        <fullName evidence="2">Zinc-binding dehydrogenase</fullName>
    </submittedName>
</protein>
<proteinExistence type="predicted"/>
<comment type="caution">
    <text evidence="2">The sequence shown here is derived from an EMBL/GenBank/DDBJ whole genome shotgun (WGS) entry which is preliminary data.</text>
</comment>
<dbReference type="CDD" id="cd08267">
    <property type="entry name" value="MDR1"/>
    <property type="match status" value="1"/>
</dbReference>
<dbReference type="InterPro" id="IPR020843">
    <property type="entry name" value="ER"/>
</dbReference>
<dbReference type="Gene3D" id="3.90.180.10">
    <property type="entry name" value="Medium-chain alcohol dehydrogenases, catalytic domain"/>
    <property type="match status" value="1"/>
</dbReference>
<keyword evidence="3" id="KW-1185">Reference proteome</keyword>
<evidence type="ECO:0000313" key="3">
    <source>
        <dbReference type="Proteomes" id="UP000616779"/>
    </source>
</evidence>
<dbReference type="Proteomes" id="UP000616779">
    <property type="component" value="Unassembled WGS sequence"/>
</dbReference>
<dbReference type="PANTHER" id="PTHR44013:SF1">
    <property type="entry name" value="ZINC-TYPE ALCOHOL DEHYDROGENASE-LIKE PROTEIN C16A3.02C"/>
    <property type="match status" value="1"/>
</dbReference>
<name>A0ABX1Y6H3_9BACL</name>
<gene>
    <name evidence="2" type="ORF">GC098_30010</name>
</gene>
<dbReference type="InterPro" id="IPR002364">
    <property type="entry name" value="Quin_OxRdtase/zeta-crystal_CS"/>
</dbReference>
<dbReference type="SMART" id="SM00829">
    <property type="entry name" value="PKS_ER"/>
    <property type="match status" value="1"/>
</dbReference>
<dbReference type="Gene3D" id="3.40.50.720">
    <property type="entry name" value="NAD(P)-binding Rossmann-like Domain"/>
    <property type="match status" value="1"/>
</dbReference>
<dbReference type="InterPro" id="IPR011032">
    <property type="entry name" value="GroES-like_sf"/>
</dbReference>
<reference evidence="2 3" key="1">
    <citation type="submission" date="2019-10" db="EMBL/GenBank/DDBJ databases">
        <title>Description of Paenibacillus terrestris sp. nov.</title>
        <authorList>
            <person name="Carlier A."/>
            <person name="Qi S."/>
        </authorList>
    </citation>
    <scope>NUCLEOTIDE SEQUENCE [LARGE SCALE GENOMIC DNA]</scope>
    <source>
        <strain evidence="2 3">LMG 31458</strain>
    </source>
</reference>
<dbReference type="InterPro" id="IPR052733">
    <property type="entry name" value="Chloroplast_QOR"/>
</dbReference>
<feature type="domain" description="Enoyl reductase (ER)" evidence="1">
    <location>
        <begin position="10"/>
        <end position="320"/>
    </location>
</feature>
<dbReference type="InterPro" id="IPR036291">
    <property type="entry name" value="NAD(P)-bd_dom_sf"/>
</dbReference>
<dbReference type="RefSeq" id="WP_171647299.1">
    <property type="nucleotide sequence ID" value="NZ_WHOA01000218.1"/>
</dbReference>
<dbReference type="EMBL" id="WHOA01000218">
    <property type="protein sequence ID" value="NOU75563.1"/>
    <property type="molecule type" value="Genomic_DNA"/>
</dbReference>
<accession>A0ABX1Y6H3</accession>